<reference evidence="4" key="1">
    <citation type="submission" date="2016-10" db="EMBL/GenBank/DDBJ databases">
        <authorList>
            <person name="Varghese N."/>
            <person name="Submissions S."/>
        </authorList>
    </citation>
    <scope>NUCLEOTIDE SEQUENCE [LARGE SCALE GENOMIC DNA]</scope>
    <source>
        <strain evidence="4">Gh-48</strain>
    </source>
</reference>
<dbReference type="Gene3D" id="2.60.120.200">
    <property type="match status" value="1"/>
</dbReference>
<comment type="similarity">
    <text evidence="1">Belongs to the glycosyl hydrolase 16 family.</text>
</comment>
<dbReference type="InterPro" id="IPR013320">
    <property type="entry name" value="ConA-like_dom_sf"/>
</dbReference>
<keyword evidence="3" id="KW-0378">Hydrolase</keyword>
<evidence type="ECO:0000313" key="4">
    <source>
        <dbReference type="Proteomes" id="UP000198942"/>
    </source>
</evidence>
<evidence type="ECO:0000259" key="2">
    <source>
        <dbReference type="PROSITE" id="PS51762"/>
    </source>
</evidence>
<evidence type="ECO:0000313" key="3">
    <source>
        <dbReference type="EMBL" id="SEN81454.1"/>
    </source>
</evidence>
<dbReference type="CDD" id="cd08023">
    <property type="entry name" value="GH16_laminarinase_like"/>
    <property type="match status" value="1"/>
</dbReference>
<dbReference type="AlphaFoldDB" id="A0A1H8JKZ9"/>
<dbReference type="PANTHER" id="PTHR10963">
    <property type="entry name" value="GLYCOSYL HYDROLASE-RELATED"/>
    <property type="match status" value="1"/>
</dbReference>
<dbReference type="OrthoDB" id="9809583at2"/>
<dbReference type="Pfam" id="PF00722">
    <property type="entry name" value="Glyco_hydro_16"/>
    <property type="match status" value="1"/>
</dbReference>
<dbReference type="Proteomes" id="UP000198942">
    <property type="component" value="Unassembled WGS sequence"/>
</dbReference>
<protein>
    <submittedName>
        <fullName evidence="3">Glycosyl hydrolases family 16</fullName>
    </submittedName>
</protein>
<evidence type="ECO:0000256" key="1">
    <source>
        <dbReference type="ARBA" id="ARBA00006865"/>
    </source>
</evidence>
<dbReference type="InterPro" id="IPR050546">
    <property type="entry name" value="Glycosyl_Hydrlase_16"/>
</dbReference>
<dbReference type="RefSeq" id="WP_091211333.1">
    <property type="nucleotide sequence ID" value="NZ_FOCL01000004.1"/>
</dbReference>
<proteinExistence type="inferred from homology"/>
<dbReference type="GO" id="GO:0005975">
    <property type="term" value="P:carbohydrate metabolic process"/>
    <property type="evidence" value="ECO:0007669"/>
    <property type="project" value="InterPro"/>
</dbReference>
<dbReference type="STRING" id="551995.SAMN05192574_104233"/>
<keyword evidence="4" id="KW-1185">Reference proteome</keyword>
<accession>A0A1H8JKZ9</accession>
<sequence length="283" mass="32819">MITKIITAALLIFVPFAGKCQQDTVGGYKLIWADEFNSNGPPNQDNWGFESGFVRNNEDQWYQEQNAVCRGGKLVIEAQRVHLPNPGYVPNSTNWKQKRQFIDYTSSSINTRNKHSFQYGRFVMRARITTDAGLWPAFWTLGIEKPWPSNGEIDIMEYYRNKLLANIACGTEVPYKAKWYSNAKPLNTFKTNWSKKFHTWRMDWDKTSISLYVDDLLLNRVDLKDLVNQDGTQFNPFMQPHYILLNLAIGGDNGGDPSVTKFPKRFEVDYVRVYQKEQNPGEY</sequence>
<dbReference type="GO" id="GO:0004553">
    <property type="term" value="F:hydrolase activity, hydrolyzing O-glycosyl compounds"/>
    <property type="evidence" value="ECO:0007669"/>
    <property type="project" value="InterPro"/>
</dbReference>
<dbReference type="SUPFAM" id="SSF49899">
    <property type="entry name" value="Concanavalin A-like lectins/glucanases"/>
    <property type="match status" value="1"/>
</dbReference>
<dbReference type="EMBL" id="FOCL01000004">
    <property type="protein sequence ID" value="SEN81454.1"/>
    <property type="molecule type" value="Genomic_DNA"/>
</dbReference>
<gene>
    <name evidence="3" type="ORF">SAMN05192574_104233</name>
</gene>
<feature type="domain" description="GH16" evidence="2">
    <location>
        <begin position="14"/>
        <end position="279"/>
    </location>
</feature>
<dbReference type="PROSITE" id="PS51762">
    <property type="entry name" value="GH16_2"/>
    <property type="match status" value="1"/>
</dbReference>
<dbReference type="InterPro" id="IPR000757">
    <property type="entry name" value="Beta-glucanase-like"/>
</dbReference>
<dbReference type="PANTHER" id="PTHR10963:SF55">
    <property type="entry name" value="GLYCOSIDE HYDROLASE FAMILY 16 PROTEIN"/>
    <property type="match status" value="1"/>
</dbReference>
<organism evidence="3 4">
    <name type="scientific">Mucilaginibacter gossypiicola</name>
    <dbReference type="NCBI Taxonomy" id="551995"/>
    <lineage>
        <taxon>Bacteria</taxon>
        <taxon>Pseudomonadati</taxon>
        <taxon>Bacteroidota</taxon>
        <taxon>Sphingobacteriia</taxon>
        <taxon>Sphingobacteriales</taxon>
        <taxon>Sphingobacteriaceae</taxon>
        <taxon>Mucilaginibacter</taxon>
    </lineage>
</organism>
<name>A0A1H8JKZ9_9SPHI</name>